<protein>
    <submittedName>
        <fullName evidence="4">Hydrolase</fullName>
    </submittedName>
</protein>
<dbReference type="PROSITE" id="PS01227">
    <property type="entry name" value="UPF0012"/>
    <property type="match status" value="1"/>
</dbReference>
<dbReference type="EMBL" id="QXGJ01000002">
    <property type="protein sequence ID" value="RSX52037.1"/>
    <property type="molecule type" value="Genomic_DNA"/>
</dbReference>
<dbReference type="AlphaFoldDB" id="A0A430FGT7"/>
<dbReference type="CDD" id="cd07581">
    <property type="entry name" value="nitrilase_3"/>
    <property type="match status" value="1"/>
</dbReference>
<proteinExistence type="inferred from homology"/>
<keyword evidence="4" id="KW-0378">Hydrolase</keyword>
<evidence type="ECO:0000259" key="3">
    <source>
        <dbReference type="PROSITE" id="PS50263"/>
    </source>
</evidence>
<evidence type="ECO:0000256" key="1">
    <source>
        <dbReference type="ARBA" id="ARBA00010613"/>
    </source>
</evidence>
<dbReference type="PANTHER" id="PTHR23088">
    <property type="entry name" value="NITRILASE-RELATED"/>
    <property type="match status" value="1"/>
</dbReference>
<dbReference type="Gene3D" id="3.60.110.10">
    <property type="entry name" value="Carbon-nitrogen hydrolase"/>
    <property type="match status" value="1"/>
</dbReference>
<dbReference type="Proteomes" id="UP000288607">
    <property type="component" value="Unassembled WGS sequence"/>
</dbReference>
<dbReference type="PANTHER" id="PTHR23088:SF27">
    <property type="entry name" value="DEAMINATED GLUTATHIONE AMIDASE"/>
    <property type="match status" value="1"/>
</dbReference>
<dbReference type="InterPro" id="IPR001110">
    <property type="entry name" value="UPF0012_CS"/>
</dbReference>
<dbReference type="InterPro" id="IPR003010">
    <property type="entry name" value="C-N_Hydrolase"/>
</dbReference>
<feature type="domain" description="CN hydrolase" evidence="3">
    <location>
        <begin position="9"/>
        <end position="298"/>
    </location>
</feature>
<sequence length="322" mass="34438">MATSATDRLKVTVAQFTVACEPERNLEIIDDLAAKAAAQGARLLVLPEGLIARDGDDDAFAAAHAQPLDGPFVQGLRRISANRGITLMGTVHIAGDPDDADPDEVGNVSGNTVVVSENHMANGPAPEKPEKERAETGSAGQEPAVGRGSRVSNMFLVIRDGGIAASYRKLHLYDAFSAWESDVVRPGNELPPIVDIDGWKIGVMTCYDVRFPETARSLAVRGADAIVVSAAWVRGPAKEYHWALMTAARAVENTCYVLACSEVSKRNIGCSRIIGPLGEVIARAGNSSAEMITATLDRTVLVEARRSLPVLENRRFADPQLR</sequence>
<dbReference type="SUPFAM" id="SSF56317">
    <property type="entry name" value="Carbon-nitrogen hydrolase"/>
    <property type="match status" value="1"/>
</dbReference>
<reference evidence="4 5" key="1">
    <citation type="submission" date="2018-09" db="EMBL/GenBank/DDBJ databases">
        <title>Characterization of the phylogenetic diversity of five novel species belonging to the genus Bifidobacterium.</title>
        <authorList>
            <person name="Lugli G.A."/>
            <person name="Duranti S."/>
            <person name="Milani C."/>
        </authorList>
    </citation>
    <scope>NUCLEOTIDE SEQUENCE [LARGE SCALE GENOMIC DNA]</scope>
    <source>
        <strain evidence="4 5">2028B</strain>
    </source>
</reference>
<dbReference type="PROSITE" id="PS50263">
    <property type="entry name" value="CN_HYDROLASE"/>
    <property type="match status" value="1"/>
</dbReference>
<gene>
    <name evidence="4" type="ORF">D2E23_0644</name>
</gene>
<keyword evidence="5" id="KW-1185">Reference proteome</keyword>
<dbReference type="InterPro" id="IPR036526">
    <property type="entry name" value="C-N_Hydrolase_sf"/>
</dbReference>
<dbReference type="GO" id="GO:0016787">
    <property type="term" value="F:hydrolase activity"/>
    <property type="evidence" value="ECO:0007669"/>
    <property type="project" value="UniProtKB-KW"/>
</dbReference>
<evidence type="ECO:0000313" key="4">
    <source>
        <dbReference type="EMBL" id="RSX52037.1"/>
    </source>
</evidence>
<accession>A0A430FGT7</accession>
<dbReference type="Pfam" id="PF00795">
    <property type="entry name" value="CN_hydrolase"/>
    <property type="match status" value="2"/>
</dbReference>
<evidence type="ECO:0000256" key="2">
    <source>
        <dbReference type="SAM" id="MobiDB-lite"/>
    </source>
</evidence>
<comment type="similarity">
    <text evidence="1">Belongs to the carbon-nitrogen hydrolase superfamily. NIT1/NIT2 family.</text>
</comment>
<organism evidence="4 5">
    <name type="scientific">Bifidobacterium callimiconis</name>
    <dbReference type="NCBI Taxonomy" id="2306973"/>
    <lineage>
        <taxon>Bacteria</taxon>
        <taxon>Bacillati</taxon>
        <taxon>Actinomycetota</taxon>
        <taxon>Actinomycetes</taxon>
        <taxon>Bifidobacteriales</taxon>
        <taxon>Bifidobacteriaceae</taxon>
        <taxon>Bifidobacterium</taxon>
    </lineage>
</organism>
<evidence type="ECO:0000313" key="5">
    <source>
        <dbReference type="Proteomes" id="UP000288607"/>
    </source>
</evidence>
<name>A0A430FGT7_9BIFI</name>
<feature type="region of interest" description="Disordered" evidence="2">
    <location>
        <begin position="117"/>
        <end position="146"/>
    </location>
</feature>
<comment type="caution">
    <text evidence="4">The sequence shown here is derived from an EMBL/GenBank/DDBJ whole genome shotgun (WGS) entry which is preliminary data.</text>
</comment>